<dbReference type="AlphaFoldDB" id="A0A1H0V5N7"/>
<feature type="binding site" evidence="17">
    <location>
        <position position="244"/>
    </location>
    <ligand>
        <name>(6S)-NADPHX</name>
        <dbReference type="ChEBI" id="CHEBI:64076"/>
    </ligand>
</feature>
<evidence type="ECO:0000256" key="4">
    <source>
        <dbReference type="ARBA" id="ARBA00009524"/>
    </source>
</evidence>
<comment type="catalytic activity">
    <reaction evidence="16 17 19">
        <text>(6S)-NADPHX + ADP = AMP + phosphate + NADPH + H(+)</text>
        <dbReference type="Rhea" id="RHEA:32235"/>
        <dbReference type="ChEBI" id="CHEBI:15378"/>
        <dbReference type="ChEBI" id="CHEBI:43474"/>
        <dbReference type="ChEBI" id="CHEBI:57783"/>
        <dbReference type="ChEBI" id="CHEBI:64076"/>
        <dbReference type="ChEBI" id="CHEBI:456215"/>
        <dbReference type="ChEBI" id="CHEBI:456216"/>
        <dbReference type="EC" id="4.2.1.136"/>
    </reaction>
</comment>
<feature type="domain" description="YjeF N-terminal" evidence="21">
    <location>
        <begin position="10"/>
        <end position="204"/>
    </location>
</feature>
<keyword evidence="8 17" id="KW-0521">NADP</keyword>
<evidence type="ECO:0000256" key="9">
    <source>
        <dbReference type="ARBA" id="ARBA00022958"/>
    </source>
</evidence>
<gene>
    <name evidence="18" type="primary">nnrE</name>
    <name evidence="17" type="synonym">nnrD</name>
    <name evidence="22" type="ORF">SAMN05192558_11312</name>
</gene>
<feature type="binding site" evidence="18">
    <location>
        <begin position="62"/>
        <end position="66"/>
    </location>
    <ligand>
        <name>(6S)-NADPHX</name>
        <dbReference type="ChEBI" id="CHEBI:64076"/>
    </ligand>
</feature>
<keyword evidence="10 17" id="KW-0520">NAD</keyword>
<name>A0A1H0V5N7_9PSEU</name>
<evidence type="ECO:0000256" key="17">
    <source>
        <dbReference type="HAMAP-Rule" id="MF_01965"/>
    </source>
</evidence>
<keyword evidence="22" id="KW-0418">Kinase</keyword>
<evidence type="ECO:0000256" key="13">
    <source>
        <dbReference type="ARBA" id="ARBA00023268"/>
    </source>
</evidence>
<feature type="binding site" evidence="17">
    <location>
        <position position="415"/>
    </location>
    <ligand>
        <name>AMP</name>
        <dbReference type="ChEBI" id="CHEBI:456215"/>
    </ligand>
</feature>
<dbReference type="OrthoDB" id="9806925at2"/>
<evidence type="ECO:0000256" key="18">
    <source>
        <dbReference type="HAMAP-Rule" id="MF_01966"/>
    </source>
</evidence>
<comment type="subunit">
    <text evidence="17">Homotetramer.</text>
</comment>
<feature type="binding site" evidence="18">
    <location>
        <position position="63"/>
    </location>
    <ligand>
        <name>K(+)</name>
        <dbReference type="ChEBI" id="CHEBI:29103"/>
    </ligand>
</feature>
<dbReference type="NCBIfam" id="TIGR00197">
    <property type="entry name" value="yjeF_nterm"/>
    <property type="match status" value="1"/>
</dbReference>
<dbReference type="CDD" id="cd01171">
    <property type="entry name" value="YXKO-related"/>
    <property type="match status" value="1"/>
</dbReference>
<dbReference type="STRING" id="504798.SAMN05421871_101766"/>
<evidence type="ECO:0000259" key="20">
    <source>
        <dbReference type="PROSITE" id="PS51383"/>
    </source>
</evidence>
<sequence>MRGVWTTARVREAEDKVLARTPEGALMRRAAHGVALHTMRLLRSTTGAVAGRRVVLLVGAGNNGGDALWAGAFLRKRSVGVTAVLLAPERAHAEGLEALLWAGGRIGTAEDLDSAHVVVDGIVGLSARGSLRPDAAALVSRVRAPIVAVDLPSGVDPDTGAVDGPAVDAQVTVTFGALKPVHFLSPRCGEVHFVDLGLDLADPDFEVFDTEDVGRAWPLPGPSDDKFTQGVVGIAAGSTTYPGAAVLSVGAAVRATSGMTRYAGPAADEVRQRWPEVVATGSVEDAGRVQAWVVGPGLGTGKASRDVVASVLGAGVPTVVDADGITLLAEHPTLWDARDPEVPVLLTPHDREFARVAEPLGVDLGADRVAAARALAAKLNATVLLKGHATVIAAPDGRVAVNAARSHWLATAGSGDVLSGLSGALLAAGLEPRLAGACAAFVHVRAGELAASGAPTSASAIVDALPDAIRGVSRFRHA</sequence>
<dbReference type="Pfam" id="PF01256">
    <property type="entry name" value="Carb_kinase"/>
    <property type="match status" value="1"/>
</dbReference>
<comment type="cofactor">
    <cofactor evidence="17">
        <name>Mg(2+)</name>
        <dbReference type="ChEBI" id="CHEBI:18420"/>
    </cofactor>
</comment>
<dbReference type="InterPro" id="IPR036652">
    <property type="entry name" value="YjeF_N_dom_sf"/>
</dbReference>
<dbReference type="PANTHER" id="PTHR12592:SF0">
    <property type="entry name" value="ATP-DEPENDENT (S)-NAD(P)H-HYDRATE DEHYDRATASE"/>
    <property type="match status" value="1"/>
</dbReference>
<dbReference type="PIRSF" id="PIRSF017184">
    <property type="entry name" value="Nnr"/>
    <property type="match status" value="1"/>
</dbReference>
<dbReference type="GO" id="GO:0046496">
    <property type="term" value="P:nicotinamide nucleotide metabolic process"/>
    <property type="evidence" value="ECO:0007669"/>
    <property type="project" value="UniProtKB-UniRule"/>
</dbReference>
<feature type="domain" description="YjeF C-terminal" evidence="20">
    <location>
        <begin position="209"/>
        <end position="472"/>
    </location>
</feature>
<evidence type="ECO:0000313" key="23">
    <source>
        <dbReference type="Proteomes" id="UP000199651"/>
    </source>
</evidence>
<dbReference type="GO" id="GO:0052855">
    <property type="term" value="F:ADP-dependent NAD(P)H-hydrate dehydratase activity"/>
    <property type="evidence" value="ECO:0007669"/>
    <property type="project" value="UniProtKB-UniRule"/>
</dbReference>
<dbReference type="EC" id="5.1.99.6" evidence="19"/>
<dbReference type="Gene3D" id="3.40.1190.20">
    <property type="match status" value="1"/>
</dbReference>
<dbReference type="GO" id="GO:0016301">
    <property type="term" value="F:kinase activity"/>
    <property type="evidence" value="ECO:0007669"/>
    <property type="project" value="UniProtKB-KW"/>
</dbReference>
<comment type="function">
    <text evidence="18">Catalyzes the epimerization of the S- and R-forms of NAD(P)HX, a damaged form of NAD(P)H that is a result of enzymatic or heat-dependent hydration. This is a prerequisite for the S-specific NAD(P)H-hydrate dehydratase to allow the repair of both epimers of NAD(P)HX.</text>
</comment>
<dbReference type="HAMAP" id="MF_01966">
    <property type="entry name" value="NADHX_epimerase"/>
    <property type="match status" value="1"/>
</dbReference>
<dbReference type="Gene3D" id="3.40.50.10260">
    <property type="entry name" value="YjeF N-terminal domain"/>
    <property type="match status" value="1"/>
</dbReference>
<evidence type="ECO:0000256" key="1">
    <source>
        <dbReference type="ARBA" id="ARBA00000013"/>
    </source>
</evidence>
<dbReference type="InterPro" id="IPR004443">
    <property type="entry name" value="YjeF_N_dom"/>
</dbReference>
<comment type="cofactor">
    <cofactor evidence="18 19">
        <name>K(+)</name>
        <dbReference type="ChEBI" id="CHEBI:29103"/>
    </cofactor>
    <text evidence="18 19">Binds 1 potassium ion per subunit.</text>
</comment>
<dbReference type="GO" id="GO:0005524">
    <property type="term" value="F:ATP binding"/>
    <property type="evidence" value="ECO:0007669"/>
    <property type="project" value="UniProtKB-UniRule"/>
</dbReference>
<evidence type="ECO:0000256" key="2">
    <source>
        <dbReference type="ARBA" id="ARBA00000909"/>
    </source>
</evidence>
<dbReference type="PANTHER" id="PTHR12592">
    <property type="entry name" value="ATP-DEPENDENT (S)-NAD(P)H-HYDRATE DEHYDRATASE FAMILY MEMBER"/>
    <property type="match status" value="1"/>
</dbReference>
<comment type="caution">
    <text evidence="18">Lacks conserved residue(s) required for the propagation of feature annotation.</text>
</comment>
<dbReference type="PROSITE" id="PS51383">
    <property type="entry name" value="YJEF_C_3"/>
    <property type="match status" value="1"/>
</dbReference>
<evidence type="ECO:0000256" key="12">
    <source>
        <dbReference type="ARBA" id="ARBA00023239"/>
    </source>
</evidence>
<feature type="binding site" evidence="18">
    <location>
        <position position="153"/>
    </location>
    <ligand>
        <name>K(+)</name>
        <dbReference type="ChEBI" id="CHEBI:29103"/>
    </ligand>
</feature>
<comment type="catalytic activity">
    <reaction evidence="2 18 19">
        <text>(6R)-NADPHX = (6S)-NADPHX</text>
        <dbReference type="Rhea" id="RHEA:32227"/>
        <dbReference type="ChEBI" id="CHEBI:64076"/>
        <dbReference type="ChEBI" id="CHEBI:64077"/>
        <dbReference type="EC" id="5.1.99.6"/>
    </reaction>
</comment>
<feature type="binding site" evidence="18">
    <location>
        <begin position="124"/>
        <end position="130"/>
    </location>
    <ligand>
        <name>(6S)-NADPHX</name>
        <dbReference type="ChEBI" id="CHEBI:64076"/>
    </ligand>
</feature>
<evidence type="ECO:0000259" key="21">
    <source>
        <dbReference type="PROSITE" id="PS51385"/>
    </source>
</evidence>
<comment type="catalytic activity">
    <reaction evidence="1 18 19">
        <text>(6R)-NADHX = (6S)-NADHX</text>
        <dbReference type="Rhea" id="RHEA:32215"/>
        <dbReference type="ChEBI" id="CHEBI:64074"/>
        <dbReference type="ChEBI" id="CHEBI:64075"/>
        <dbReference type="EC" id="5.1.99.6"/>
    </reaction>
</comment>
<evidence type="ECO:0000256" key="3">
    <source>
        <dbReference type="ARBA" id="ARBA00006001"/>
    </source>
</evidence>
<dbReference type="EC" id="4.2.1.136" evidence="19"/>
<evidence type="ECO:0000256" key="10">
    <source>
        <dbReference type="ARBA" id="ARBA00023027"/>
    </source>
</evidence>
<organism evidence="22 23">
    <name type="scientific">Actinokineospora alba</name>
    <dbReference type="NCBI Taxonomy" id="504798"/>
    <lineage>
        <taxon>Bacteria</taxon>
        <taxon>Bacillati</taxon>
        <taxon>Actinomycetota</taxon>
        <taxon>Actinomycetes</taxon>
        <taxon>Pseudonocardiales</taxon>
        <taxon>Pseudonocardiaceae</taxon>
        <taxon>Actinokineospora</taxon>
    </lineage>
</organism>
<dbReference type="GO" id="GO:0046872">
    <property type="term" value="F:metal ion binding"/>
    <property type="evidence" value="ECO:0007669"/>
    <property type="project" value="UniProtKB-UniRule"/>
</dbReference>
<evidence type="ECO:0000313" key="22">
    <source>
        <dbReference type="EMBL" id="SDP73426.1"/>
    </source>
</evidence>
<evidence type="ECO:0000256" key="15">
    <source>
        <dbReference type="ARBA" id="ARBA00048238"/>
    </source>
</evidence>
<keyword evidence="12 17" id="KW-0456">Lyase</keyword>
<feature type="binding site" evidence="17">
    <location>
        <position position="297"/>
    </location>
    <ligand>
        <name>(6S)-NADPHX</name>
        <dbReference type="ChEBI" id="CHEBI:64076"/>
    </ligand>
</feature>
<feature type="binding site" evidence="17">
    <location>
        <position position="416"/>
    </location>
    <ligand>
        <name>(6S)-NADPHX</name>
        <dbReference type="ChEBI" id="CHEBI:64076"/>
    </ligand>
</feature>
<comment type="catalytic activity">
    <reaction evidence="15 17 19">
        <text>(6S)-NADHX + ADP = AMP + phosphate + NADH + H(+)</text>
        <dbReference type="Rhea" id="RHEA:32223"/>
        <dbReference type="ChEBI" id="CHEBI:15378"/>
        <dbReference type="ChEBI" id="CHEBI:43474"/>
        <dbReference type="ChEBI" id="CHEBI:57945"/>
        <dbReference type="ChEBI" id="CHEBI:64074"/>
        <dbReference type="ChEBI" id="CHEBI:456215"/>
        <dbReference type="ChEBI" id="CHEBI:456216"/>
        <dbReference type="EC" id="4.2.1.136"/>
    </reaction>
</comment>
<reference evidence="23" key="1">
    <citation type="submission" date="2016-10" db="EMBL/GenBank/DDBJ databases">
        <authorList>
            <person name="Varghese N."/>
            <person name="Submissions S."/>
        </authorList>
    </citation>
    <scope>NUCLEOTIDE SEQUENCE [LARGE SCALE GENOMIC DNA]</scope>
    <source>
        <strain evidence="23">IBRC-M 10655</strain>
    </source>
</reference>
<evidence type="ECO:0000256" key="8">
    <source>
        <dbReference type="ARBA" id="ARBA00022857"/>
    </source>
</evidence>
<keyword evidence="7 17" id="KW-0067">ATP-binding</keyword>
<dbReference type="InterPro" id="IPR029056">
    <property type="entry name" value="Ribokinase-like"/>
</dbReference>
<dbReference type="InterPro" id="IPR000631">
    <property type="entry name" value="CARKD"/>
</dbReference>
<dbReference type="NCBIfam" id="TIGR00196">
    <property type="entry name" value="yjeF_cterm"/>
    <property type="match status" value="1"/>
</dbReference>
<evidence type="ECO:0000256" key="5">
    <source>
        <dbReference type="ARBA" id="ARBA00022723"/>
    </source>
</evidence>
<evidence type="ECO:0000256" key="11">
    <source>
        <dbReference type="ARBA" id="ARBA00023235"/>
    </source>
</evidence>
<comment type="similarity">
    <text evidence="3 19">In the N-terminal section; belongs to the NnrE/AIBP family.</text>
</comment>
<dbReference type="RefSeq" id="WP_091382556.1">
    <property type="nucleotide sequence ID" value="NZ_FNDV01000001.1"/>
</dbReference>
<dbReference type="SUPFAM" id="SSF64153">
    <property type="entry name" value="YjeF N-terminal domain-like"/>
    <property type="match status" value="1"/>
</dbReference>
<comment type="function">
    <text evidence="14 19">Bifunctional enzyme that catalyzes the epimerization of the S- and R-forms of NAD(P)HX and the dehydration of the S-form of NAD(P)HX at the expense of ADP, which is converted to AMP. This allows the repair of both epimers of NAD(P)HX, a damaged form of NAD(P)H that is a result of enzymatic or heat-dependent hydration.</text>
</comment>
<dbReference type="Pfam" id="PF03853">
    <property type="entry name" value="YjeF_N"/>
    <property type="match status" value="1"/>
</dbReference>
<feature type="binding site" evidence="17">
    <location>
        <begin position="386"/>
        <end position="390"/>
    </location>
    <ligand>
        <name>AMP</name>
        <dbReference type="ChEBI" id="CHEBI:456215"/>
    </ligand>
</feature>
<feature type="binding site" evidence="18">
    <location>
        <position position="120"/>
    </location>
    <ligand>
        <name>K(+)</name>
        <dbReference type="ChEBI" id="CHEBI:29103"/>
    </ligand>
</feature>
<keyword evidence="22" id="KW-0808">Transferase</keyword>
<comment type="similarity">
    <text evidence="18">Belongs to the NnrE/AIBP family.</text>
</comment>
<feature type="binding site" evidence="18">
    <location>
        <position position="150"/>
    </location>
    <ligand>
        <name>(6S)-NADPHX</name>
        <dbReference type="ChEBI" id="CHEBI:64076"/>
    </ligand>
</feature>
<keyword evidence="5 18" id="KW-0479">Metal-binding</keyword>
<dbReference type="PROSITE" id="PS51385">
    <property type="entry name" value="YJEF_N"/>
    <property type="match status" value="1"/>
</dbReference>
<dbReference type="GO" id="GO:0052856">
    <property type="term" value="F:NAD(P)HX epimerase activity"/>
    <property type="evidence" value="ECO:0007669"/>
    <property type="project" value="UniProtKB-UniRule"/>
</dbReference>
<evidence type="ECO:0000256" key="7">
    <source>
        <dbReference type="ARBA" id="ARBA00022840"/>
    </source>
</evidence>
<keyword evidence="23" id="KW-1185">Reference proteome</keyword>
<dbReference type="HAMAP" id="MF_01965">
    <property type="entry name" value="NADHX_dehydratase"/>
    <property type="match status" value="1"/>
</dbReference>
<comment type="function">
    <text evidence="17">Catalyzes the dehydration of the S-form of NAD(P)HX at the expense of ADP, which is converted to AMP. Together with NAD(P)HX epimerase, which catalyzes the epimerization of the S- and R-forms, the enzyme allows the repair of both epimers of NAD(P)HX, a damaged form of NAD(P)H that is a result of enzymatic or heat-dependent hydration.</text>
</comment>
<keyword evidence="11 18" id="KW-0413">Isomerase</keyword>
<evidence type="ECO:0000256" key="6">
    <source>
        <dbReference type="ARBA" id="ARBA00022741"/>
    </source>
</evidence>
<feature type="binding site" evidence="17">
    <location>
        <position position="349"/>
    </location>
    <ligand>
        <name>(6S)-NADPHX</name>
        <dbReference type="ChEBI" id="CHEBI:64076"/>
    </ligand>
</feature>
<dbReference type="Proteomes" id="UP000199651">
    <property type="component" value="Unassembled WGS sequence"/>
</dbReference>
<evidence type="ECO:0000256" key="14">
    <source>
        <dbReference type="ARBA" id="ARBA00025153"/>
    </source>
</evidence>
<dbReference type="GO" id="GO:0110051">
    <property type="term" value="P:metabolite repair"/>
    <property type="evidence" value="ECO:0007669"/>
    <property type="project" value="TreeGrafter"/>
</dbReference>
<evidence type="ECO:0000256" key="19">
    <source>
        <dbReference type="PIRNR" id="PIRNR017184"/>
    </source>
</evidence>
<dbReference type="SUPFAM" id="SSF53613">
    <property type="entry name" value="Ribokinase-like"/>
    <property type="match status" value="1"/>
</dbReference>
<dbReference type="EMBL" id="FNJB01000013">
    <property type="protein sequence ID" value="SDP73426.1"/>
    <property type="molecule type" value="Genomic_DNA"/>
</dbReference>
<comment type="similarity">
    <text evidence="4 19">In the C-terminal section; belongs to the NnrD/CARKD family.</text>
</comment>
<evidence type="ECO:0000256" key="16">
    <source>
        <dbReference type="ARBA" id="ARBA00049209"/>
    </source>
</evidence>
<proteinExistence type="inferred from homology"/>
<dbReference type="InterPro" id="IPR030677">
    <property type="entry name" value="Nnr"/>
</dbReference>
<protein>
    <recommendedName>
        <fullName evidence="19">Bifunctional NAD(P)H-hydrate repair enzyme</fullName>
    </recommendedName>
    <alternativeName>
        <fullName evidence="19">Nicotinamide nucleotide repair protein</fullName>
    </alternativeName>
    <domain>
        <recommendedName>
            <fullName evidence="19">ADP-dependent (S)-NAD(P)H-hydrate dehydratase</fullName>
            <ecNumber evidence="19">4.2.1.136</ecNumber>
        </recommendedName>
        <alternativeName>
            <fullName evidence="19">ADP-dependent NAD(P)HX dehydratase</fullName>
        </alternativeName>
    </domain>
    <domain>
        <recommendedName>
            <fullName evidence="19">NAD(P)H-hydrate epimerase</fullName>
            <ecNumber evidence="19">5.1.99.6</ecNumber>
        </recommendedName>
    </domain>
</protein>
<keyword evidence="9 18" id="KW-0630">Potassium</keyword>
<keyword evidence="6 17" id="KW-0547">Nucleotide-binding</keyword>
<comment type="similarity">
    <text evidence="17">Belongs to the NnrD/CARKD family.</text>
</comment>
<keyword evidence="13" id="KW-0511">Multifunctional enzyme</keyword>
<accession>A0A1H0V5N7</accession>